<comment type="caution">
    <text evidence="2">The sequence shown here is derived from an EMBL/GenBank/DDBJ whole genome shotgun (WGS) entry which is preliminary data.</text>
</comment>
<dbReference type="OrthoDB" id="3242664at2"/>
<evidence type="ECO:0000259" key="1">
    <source>
        <dbReference type="Pfam" id="PF20282"/>
    </source>
</evidence>
<dbReference type="Pfam" id="PF20282">
    <property type="entry name" value="CTD6"/>
    <property type="match status" value="1"/>
</dbReference>
<sequence length="359" mass="41837">MKIEAPVVERVTNQNLLLGKPIPAIDRLKLFSPDEYEVFIQEWLYGYLNTKYERVRRSGGAGDKGRDVIAFIKYSKDNNELIWDNYQCKHYDKPLMPSNIWVELGKLCFYTFRKDFTIPNKYMFVAPQGVGSSLGDLLENPDQLKNGLIKNWDKYCKEAITKEKEIKLEGSFNQYVKKFDFSIVGYMEPLEIIEQHQQTRYHIPRFGGGLSKARPISIVTPTEIKDREMNYVNKLFKAYSDHTKEQINTLEKLNDHSTLINHFHRQREHFYLADSLHKFERDTLPDGTNAFNELKDEIFGGIIDIVESTFKDGLEKVKKVTQEARKIEITSNLLVSVLKSDDRSGICHHLANEDKIDWV</sequence>
<name>A0A3R9F8P9_9BACI</name>
<evidence type="ECO:0000313" key="2">
    <source>
        <dbReference type="EMBL" id="RSD20628.1"/>
    </source>
</evidence>
<dbReference type="Proteomes" id="UP000279911">
    <property type="component" value="Unassembled WGS sequence"/>
</dbReference>
<reference evidence="3" key="1">
    <citation type="submission" date="2018-12" db="EMBL/GenBank/DDBJ databases">
        <title>Bacillus chawlae sp. nov., Bacillus glennii sp. nov., and Bacillus saganii sp. nov. Isolated from the Vehicle Assembly Building at Kennedy Space Center where the Viking Spacecraft were Assembled.</title>
        <authorList>
            <person name="Seuylemezian A."/>
            <person name="Vaishampayan P."/>
        </authorList>
    </citation>
    <scope>NUCLEOTIDE SEQUENCE [LARGE SCALE GENOMIC DNA]</scope>
    <source>
        <strain evidence="3">DSM 13966</strain>
    </source>
</reference>
<dbReference type="AlphaFoldDB" id="A0A3R9F8P9"/>
<feature type="domain" description="ABC-three component systems C-terminal" evidence="1">
    <location>
        <begin position="228"/>
        <end position="358"/>
    </location>
</feature>
<evidence type="ECO:0000313" key="3">
    <source>
        <dbReference type="Proteomes" id="UP000279911"/>
    </source>
</evidence>
<organism evidence="2 3">
    <name type="scientific">Mesobacillus subterraneus</name>
    <dbReference type="NCBI Taxonomy" id="285983"/>
    <lineage>
        <taxon>Bacteria</taxon>
        <taxon>Bacillati</taxon>
        <taxon>Bacillota</taxon>
        <taxon>Bacilli</taxon>
        <taxon>Bacillales</taxon>
        <taxon>Bacillaceae</taxon>
        <taxon>Mesobacillus</taxon>
    </lineage>
</organism>
<dbReference type="InterPro" id="IPR046914">
    <property type="entry name" value="ABC-3C_CTD6"/>
</dbReference>
<proteinExistence type="predicted"/>
<dbReference type="EMBL" id="RSFW01000040">
    <property type="protein sequence ID" value="RSD20628.1"/>
    <property type="molecule type" value="Genomic_DNA"/>
</dbReference>
<gene>
    <name evidence="2" type="ORF">EJA10_22980</name>
</gene>
<accession>A0A3R9F8P9</accession>
<protein>
    <recommendedName>
        <fullName evidence="1">ABC-three component systems C-terminal domain-containing protein</fullName>
    </recommendedName>
</protein>